<evidence type="ECO:0000313" key="3">
    <source>
        <dbReference type="Proteomes" id="UP001147760"/>
    </source>
</evidence>
<dbReference type="OrthoDB" id="4357985at2759"/>
<name>A0A9W9WSQ4_9EURO</name>
<evidence type="ECO:0000313" key="2">
    <source>
        <dbReference type="EMBL" id="KAJ5472950.1"/>
    </source>
</evidence>
<proteinExistence type="predicted"/>
<accession>A0A9W9WSQ4</accession>
<keyword evidence="3" id="KW-1185">Reference proteome</keyword>
<feature type="compositionally biased region" description="Polar residues" evidence="1">
    <location>
        <begin position="107"/>
        <end position="148"/>
    </location>
</feature>
<dbReference type="Proteomes" id="UP001147760">
    <property type="component" value="Unassembled WGS sequence"/>
</dbReference>
<reference evidence="2" key="2">
    <citation type="journal article" date="2023" name="IMA Fungus">
        <title>Comparative genomic study of the Penicillium genus elucidates a diverse pangenome and 15 lateral gene transfer events.</title>
        <authorList>
            <person name="Petersen C."/>
            <person name="Sorensen T."/>
            <person name="Nielsen M.R."/>
            <person name="Sondergaard T.E."/>
            <person name="Sorensen J.L."/>
            <person name="Fitzpatrick D.A."/>
            <person name="Frisvad J.C."/>
            <person name="Nielsen K.L."/>
        </authorList>
    </citation>
    <scope>NUCLEOTIDE SEQUENCE</scope>
    <source>
        <strain evidence="2">IBT 17660</strain>
    </source>
</reference>
<reference evidence="2" key="1">
    <citation type="submission" date="2022-12" db="EMBL/GenBank/DDBJ databases">
        <authorList>
            <person name="Petersen C."/>
        </authorList>
    </citation>
    <scope>NUCLEOTIDE SEQUENCE</scope>
    <source>
        <strain evidence="2">IBT 17660</strain>
    </source>
</reference>
<comment type="caution">
    <text evidence="2">The sequence shown here is derived from an EMBL/GenBank/DDBJ whole genome shotgun (WGS) entry which is preliminary data.</text>
</comment>
<feature type="compositionally biased region" description="Basic and acidic residues" evidence="1">
    <location>
        <begin position="95"/>
        <end position="105"/>
    </location>
</feature>
<organism evidence="2 3">
    <name type="scientific">Penicillium desertorum</name>
    <dbReference type="NCBI Taxonomy" id="1303715"/>
    <lineage>
        <taxon>Eukaryota</taxon>
        <taxon>Fungi</taxon>
        <taxon>Dikarya</taxon>
        <taxon>Ascomycota</taxon>
        <taxon>Pezizomycotina</taxon>
        <taxon>Eurotiomycetes</taxon>
        <taxon>Eurotiomycetidae</taxon>
        <taxon>Eurotiales</taxon>
        <taxon>Aspergillaceae</taxon>
        <taxon>Penicillium</taxon>
    </lineage>
</organism>
<feature type="region of interest" description="Disordered" evidence="1">
    <location>
        <begin position="78"/>
        <end position="148"/>
    </location>
</feature>
<dbReference type="AlphaFoldDB" id="A0A9W9WSQ4"/>
<protein>
    <submittedName>
        <fullName evidence="2">Uncharacterized protein</fullName>
    </submittedName>
</protein>
<dbReference type="EMBL" id="JAPWDO010000004">
    <property type="protein sequence ID" value="KAJ5472950.1"/>
    <property type="molecule type" value="Genomic_DNA"/>
</dbReference>
<sequence length="148" mass="16446">MIYTSDLEEYLRLRQLFQLSNEQLNYHPGTSDTQPAFAIGQLPVHSTEWSLHDPSMSPAPVSLDPNWTMHTTVGHPTVDNLYQSNMPSSSTKQHRVIEDGIEDHLSPGQTTIHIQSSAPSPSAQETSPPNENNTEVADIQASSLQRQE</sequence>
<feature type="compositionally biased region" description="Polar residues" evidence="1">
    <location>
        <begin position="80"/>
        <end position="91"/>
    </location>
</feature>
<gene>
    <name evidence="2" type="ORF">N7530_006951</name>
</gene>
<evidence type="ECO:0000256" key="1">
    <source>
        <dbReference type="SAM" id="MobiDB-lite"/>
    </source>
</evidence>